<dbReference type="Proteomes" id="UP001066276">
    <property type="component" value="Chromosome 4_2"/>
</dbReference>
<proteinExistence type="predicted"/>
<comment type="caution">
    <text evidence="1">The sequence shown here is derived from an EMBL/GenBank/DDBJ whole genome shotgun (WGS) entry which is preliminary data.</text>
</comment>
<evidence type="ECO:0000313" key="1">
    <source>
        <dbReference type="EMBL" id="KAJ1164190.1"/>
    </source>
</evidence>
<reference evidence="1" key="1">
    <citation type="journal article" date="2022" name="bioRxiv">
        <title>Sequencing and chromosome-scale assembly of the giantPleurodeles waltlgenome.</title>
        <authorList>
            <person name="Brown T."/>
            <person name="Elewa A."/>
            <person name="Iarovenko S."/>
            <person name="Subramanian E."/>
            <person name="Araus A.J."/>
            <person name="Petzold A."/>
            <person name="Susuki M."/>
            <person name="Suzuki K.-i.T."/>
            <person name="Hayashi T."/>
            <person name="Toyoda A."/>
            <person name="Oliveira C."/>
            <person name="Osipova E."/>
            <person name="Leigh N.D."/>
            <person name="Simon A."/>
            <person name="Yun M.H."/>
        </authorList>
    </citation>
    <scope>NUCLEOTIDE SEQUENCE</scope>
    <source>
        <strain evidence="1">20211129_DDA</strain>
        <tissue evidence="1">Liver</tissue>
    </source>
</reference>
<keyword evidence="2" id="KW-1185">Reference proteome</keyword>
<protein>
    <submittedName>
        <fullName evidence="1">Uncharacterized protein</fullName>
    </submittedName>
</protein>
<sequence length="100" mass="11211">MQPTDAPGVRPCPLTAPGLLPVADYLTRKLLPGEDRIGRHQEPPGFLNCLRVRERGRTSEELKPSILTPWRRDGATMTRDAEVYTQKSRRGLGDLEAEKC</sequence>
<organism evidence="1 2">
    <name type="scientific">Pleurodeles waltl</name>
    <name type="common">Iberian ribbed newt</name>
    <dbReference type="NCBI Taxonomy" id="8319"/>
    <lineage>
        <taxon>Eukaryota</taxon>
        <taxon>Metazoa</taxon>
        <taxon>Chordata</taxon>
        <taxon>Craniata</taxon>
        <taxon>Vertebrata</taxon>
        <taxon>Euteleostomi</taxon>
        <taxon>Amphibia</taxon>
        <taxon>Batrachia</taxon>
        <taxon>Caudata</taxon>
        <taxon>Salamandroidea</taxon>
        <taxon>Salamandridae</taxon>
        <taxon>Pleurodelinae</taxon>
        <taxon>Pleurodeles</taxon>
    </lineage>
</organism>
<accession>A0AAV7SJH3</accession>
<name>A0AAV7SJH3_PLEWA</name>
<dbReference type="AlphaFoldDB" id="A0AAV7SJH3"/>
<evidence type="ECO:0000313" key="2">
    <source>
        <dbReference type="Proteomes" id="UP001066276"/>
    </source>
</evidence>
<dbReference type="EMBL" id="JANPWB010000008">
    <property type="protein sequence ID" value="KAJ1164190.1"/>
    <property type="molecule type" value="Genomic_DNA"/>
</dbReference>
<gene>
    <name evidence="1" type="ORF">NDU88_004635</name>
</gene>